<name>A0ABW0QKL6_9GAMM</name>
<reference evidence="3" key="1">
    <citation type="journal article" date="2019" name="Int. J. Syst. Evol. Microbiol.">
        <title>The Global Catalogue of Microorganisms (GCM) 10K type strain sequencing project: providing services to taxonomists for standard genome sequencing and annotation.</title>
        <authorList>
            <consortium name="The Broad Institute Genomics Platform"/>
            <consortium name="The Broad Institute Genome Sequencing Center for Infectious Disease"/>
            <person name="Wu L."/>
            <person name="Ma J."/>
        </authorList>
    </citation>
    <scope>NUCLEOTIDE SEQUENCE [LARGE SCALE GENOMIC DNA]</scope>
    <source>
        <strain evidence="3">CGMCC 1.16619</strain>
    </source>
</reference>
<dbReference type="PRINTS" id="PR00469">
    <property type="entry name" value="PNDRDTASEII"/>
</dbReference>
<comment type="caution">
    <text evidence="2">The sequence shown here is derived from an EMBL/GenBank/DDBJ whole genome shotgun (WGS) entry which is preliminary data.</text>
</comment>
<dbReference type="RefSeq" id="WP_377317954.1">
    <property type="nucleotide sequence ID" value="NZ_JBHSNF010000001.1"/>
</dbReference>
<dbReference type="PANTHER" id="PTHR43539">
    <property type="entry name" value="FLAVIN-BINDING MONOOXYGENASE-LIKE PROTEIN (AFU_ORTHOLOGUE AFUA_4G09220)"/>
    <property type="match status" value="1"/>
</dbReference>
<dbReference type="SUPFAM" id="SSF51905">
    <property type="entry name" value="FAD/NAD(P)-binding domain"/>
    <property type="match status" value="2"/>
</dbReference>
<proteinExistence type="predicted"/>
<organism evidence="2 3">
    <name type="scientific">Rhodanobacter ginsengisoli</name>
    <dbReference type="NCBI Taxonomy" id="418646"/>
    <lineage>
        <taxon>Bacteria</taxon>
        <taxon>Pseudomonadati</taxon>
        <taxon>Pseudomonadota</taxon>
        <taxon>Gammaproteobacteria</taxon>
        <taxon>Lysobacterales</taxon>
        <taxon>Rhodanobacteraceae</taxon>
        <taxon>Rhodanobacter</taxon>
    </lineage>
</organism>
<dbReference type="Gene3D" id="3.50.50.60">
    <property type="entry name" value="FAD/NAD(P)-binding domain"/>
    <property type="match status" value="1"/>
</dbReference>
<dbReference type="PIRSF" id="PIRSF000332">
    <property type="entry name" value="FMO"/>
    <property type="match status" value="1"/>
</dbReference>
<dbReference type="InterPro" id="IPR050982">
    <property type="entry name" value="Auxin_biosynth/cation_transpt"/>
</dbReference>
<evidence type="ECO:0000313" key="3">
    <source>
        <dbReference type="Proteomes" id="UP001596114"/>
    </source>
</evidence>
<protein>
    <submittedName>
        <fullName evidence="2">Flavin-containing monooxygenase</fullName>
        <ecNumber evidence="2">1.14.13.-</ecNumber>
    </submittedName>
</protein>
<evidence type="ECO:0000256" key="1">
    <source>
        <dbReference type="ARBA" id="ARBA00023002"/>
    </source>
</evidence>
<dbReference type="Proteomes" id="UP001596114">
    <property type="component" value="Unassembled WGS sequence"/>
</dbReference>
<dbReference type="PRINTS" id="PR00368">
    <property type="entry name" value="FADPNR"/>
</dbReference>
<dbReference type="EMBL" id="JBHSNF010000001">
    <property type="protein sequence ID" value="MFC5525146.1"/>
    <property type="molecule type" value="Genomic_DNA"/>
</dbReference>
<sequence length="375" mass="40896">MLDSDAIVIGAGPAGLACAATLAHRGVKATMLEKADAIAPVWRRHYDRLHLHTDRGHSGLPGLAMPRSYPRYPSRAQVVAYLERYAEHFDLRPVFHSTVQTIRRDDTKWRVDTATARHTAPVVVLATGWADFPYTPSWPGQDDYRGEILHSSRYRNPTAYAGKRVLVVGFGNSGGEIALDLAEADVDVTLAVRGPVKILPRDLLGLPILSWAIMQSWLPPRVADFIDAPLLRLAVGSTRKLGLQTVRKGPLRMIAEDHRIPLLDVGTLARIRDGSIKLRSGIARFSADGVAFAEGPTEPFDVVVLATGFRPDLRPLLPEAAGVFDAHGLPLMTGRATTEPGLFFCGHLVVPTGQLREIGIEAQRIAQLAAAYLSR</sequence>
<keyword evidence="1 2" id="KW-0560">Oxidoreductase</keyword>
<dbReference type="EC" id="1.14.13.-" evidence="2"/>
<dbReference type="InterPro" id="IPR000960">
    <property type="entry name" value="Flavin_mOase"/>
</dbReference>
<dbReference type="Pfam" id="PF13738">
    <property type="entry name" value="Pyr_redox_3"/>
    <property type="match status" value="1"/>
</dbReference>
<accession>A0ABW0QKL6</accession>
<dbReference type="PANTHER" id="PTHR43539:SF78">
    <property type="entry name" value="FLAVIN-CONTAINING MONOOXYGENASE"/>
    <property type="match status" value="1"/>
</dbReference>
<keyword evidence="2" id="KW-0503">Monooxygenase</keyword>
<gene>
    <name evidence="2" type="ORF">ACFPPA_05260</name>
</gene>
<keyword evidence="3" id="KW-1185">Reference proteome</keyword>
<evidence type="ECO:0000313" key="2">
    <source>
        <dbReference type="EMBL" id="MFC5525146.1"/>
    </source>
</evidence>
<dbReference type="GO" id="GO:0004497">
    <property type="term" value="F:monooxygenase activity"/>
    <property type="evidence" value="ECO:0007669"/>
    <property type="project" value="UniProtKB-KW"/>
</dbReference>
<dbReference type="InterPro" id="IPR036188">
    <property type="entry name" value="FAD/NAD-bd_sf"/>
</dbReference>